<evidence type="ECO:0000259" key="2">
    <source>
        <dbReference type="Pfam" id="PF24764"/>
    </source>
</evidence>
<feature type="compositionally biased region" description="Polar residues" evidence="1">
    <location>
        <begin position="11"/>
        <end position="22"/>
    </location>
</feature>
<keyword evidence="4" id="KW-1185">Reference proteome</keyword>
<dbReference type="InterPro" id="IPR058913">
    <property type="entry name" value="Integrase_dom_put"/>
</dbReference>
<reference evidence="4" key="1">
    <citation type="journal article" date="2014" name="Proc. Natl. Acad. Sci. U.S.A.">
        <title>Extensive sampling of basidiomycete genomes demonstrates inadequacy of the white-rot/brown-rot paradigm for wood decay fungi.</title>
        <authorList>
            <person name="Riley R."/>
            <person name="Salamov A.A."/>
            <person name="Brown D.W."/>
            <person name="Nagy L.G."/>
            <person name="Floudas D."/>
            <person name="Held B.W."/>
            <person name="Levasseur A."/>
            <person name="Lombard V."/>
            <person name="Morin E."/>
            <person name="Otillar R."/>
            <person name="Lindquist E.A."/>
            <person name="Sun H."/>
            <person name="LaButti K.M."/>
            <person name="Schmutz J."/>
            <person name="Jabbour D."/>
            <person name="Luo H."/>
            <person name="Baker S.E."/>
            <person name="Pisabarro A.G."/>
            <person name="Walton J.D."/>
            <person name="Blanchette R.A."/>
            <person name="Henrissat B."/>
            <person name="Martin F."/>
            <person name="Cullen D."/>
            <person name="Hibbett D.S."/>
            <person name="Grigoriev I.V."/>
        </authorList>
    </citation>
    <scope>NUCLEOTIDE SEQUENCE [LARGE SCALE GENOMIC DNA]</scope>
    <source>
        <strain evidence="4">FD-172 SS1</strain>
    </source>
</reference>
<feature type="domain" description="Integrase core" evidence="2">
    <location>
        <begin position="168"/>
        <end position="341"/>
    </location>
</feature>
<dbReference type="EMBL" id="KL198047">
    <property type="protein sequence ID" value="KDQ12881.1"/>
    <property type="molecule type" value="Genomic_DNA"/>
</dbReference>
<accession>A0A067MMU4</accession>
<gene>
    <name evidence="3" type="ORF">BOTBODRAFT_67094</name>
</gene>
<name>A0A067MMU4_BOTB1</name>
<feature type="region of interest" description="Disordered" evidence="1">
    <location>
        <begin position="1"/>
        <end position="31"/>
    </location>
</feature>
<evidence type="ECO:0000313" key="4">
    <source>
        <dbReference type="Proteomes" id="UP000027195"/>
    </source>
</evidence>
<dbReference type="InParanoid" id="A0A067MMU4"/>
<protein>
    <recommendedName>
        <fullName evidence="2">Integrase core domain-containing protein</fullName>
    </recommendedName>
</protein>
<dbReference type="Pfam" id="PF24764">
    <property type="entry name" value="rva_4"/>
    <property type="match status" value="1"/>
</dbReference>
<dbReference type="STRING" id="930990.A0A067MMU4"/>
<organism evidence="3 4">
    <name type="scientific">Botryobasidium botryosum (strain FD-172 SS1)</name>
    <dbReference type="NCBI Taxonomy" id="930990"/>
    <lineage>
        <taxon>Eukaryota</taxon>
        <taxon>Fungi</taxon>
        <taxon>Dikarya</taxon>
        <taxon>Basidiomycota</taxon>
        <taxon>Agaricomycotina</taxon>
        <taxon>Agaricomycetes</taxon>
        <taxon>Cantharellales</taxon>
        <taxon>Botryobasidiaceae</taxon>
        <taxon>Botryobasidium</taxon>
    </lineage>
</organism>
<dbReference type="PANTHER" id="PTHR46177">
    <property type="entry name" value="INTEGRASE CATALYTIC DOMAIN-CONTAINING PROTEIN"/>
    <property type="match status" value="1"/>
</dbReference>
<dbReference type="AlphaFoldDB" id="A0A067MMU4"/>
<proteinExistence type="predicted"/>
<dbReference type="PANTHER" id="PTHR46177:SF1">
    <property type="entry name" value="INTEGRASE CATALYTIC DOMAIN-CONTAINING PROTEIN"/>
    <property type="match status" value="1"/>
</dbReference>
<evidence type="ECO:0000256" key="1">
    <source>
        <dbReference type="SAM" id="MobiDB-lite"/>
    </source>
</evidence>
<evidence type="ECO:0000313" key="3">
    <source>
        <dbReference type="EMBL" id="KDQ12881.1"/>
    </source>
</evidence>
<sequence>MDQCEAGPSTAAANSMNRNPSGKNGRDPCHPPDAELRDILLAYNRRSIFNRDRISKLLQAEHGIKMGAATVGRRLSSFGISASGATTKNMPLQEKRQLVLDQLGKDTTQMQGVRAIREGIAMDTGVTLTRAYVEKEMKTHADEAFEARKPHHKKPARIPLTSIGTDEEWNADGHEKLSPIGFPIWGLREKFSGKWHGLWVVPNNRKMEVIAYLYLSLVYELGGMPIQSTTDCGSETGLMYALANALREQFSPHINIEEVPAHRFLRSVHNILIERGWRLLRIQWGDNVYNEFKRGEGTVYDPGNARHYELTQWLWPKLIQQELDELKEKFNSHRVRKDHNKVLPSGVSPNEAYLLPHLYGGERCLQPVDRTVIKELMEAVGGESLVQFVTPEYAAVAEEVFKHLRVENLSLQNVWSVFEAMLPLMPPS</sequence>
<dbReference type="Proteomes" id="UP000027195">
    <property type="component" value="Unassembled WGS sequence"/>
</dbReference>
<dbReference type="HOGENOM" id="CLU_039761_0_1_1"/>
<dbReference type="OrthoDB" id="5392716at2759"/>